<organism evidence="3 4">
    <name type="scientific">Sinanodonta woodiana</name>
    <name type="common">Chinese pond mussel</name>
    <name type="synonym">Anodonta woodiana</name>
    <dbReference type="NCBI Taxonomy" id="1069815"/>
    <lineage>
        <taxon>Eukaryota</taxon>
        <taxon>Metazoa</taxon>
        <taxon>Spiralia</taxon>
        <taxon>Lophotrochozoa</taxon>
        <taxon>Mollusca</taxon>
        <taxon>Bivalvia</taxon>
        <taxon>Autobranchia</taxon>
        <taxon>Heteroconchia</taxon>
        <taxon>Palaeoheterodonta</taxon>
        <taxon>Unionida</taxon>
        <taxon>Unionoidea</taxon>
        <taxon>Unionidae</taxon>
        <taxon>Unioninae</taxon>
        <taxon>Sinanodonta</taxon>
    </lineage>
</organism>
<keyword evidence="4" id="KW-1185">Reference proteome</keyword>
<feature type="region of interest" description="Disordered" evidence="1">
    <location>
        <begin position="32"/>
        <end position="85"/>
    </location>
</feature>
<feature type="domain" description="Mitochondria-eating protein C-terminal" evidence="2">
    <location>
        <begin position="87"/>
        <end position="301"/>
    </location>
</feature>
<name>A0ABD3X3H0_SINWO</name>
<evidence type="ECO:0000313" key="4">
    <source>
        <dbReference type="Proteomes" id="UP001634394"/>
    </source>
</evidence>
<sequence>MGISNGHFNPAEAKTYTNEVAVDSDSIIATKFTPKSTDTEENQPRHTTVPVMQENCLESERDRREQKRSHGQTENNPNPVHPHDTYRPAILLEQFTELFDNEWTRAFQYLTKDDLHQEQTVRTLLNILQEIYTKCQEYIQKQLEDTNDKTSDYLGHFEEETMIKAHIVMAEIETVLTEMENNYKRIAQIKYRKLMDLKTIQALRRQLHVQPESSIHGILENYIQKCIRICWLMCIKCPQMHLDFGVTPTYEDKSDDVNDSPLFFNTAKFVSYTRAGMYLEYVVWPAVYLYKDGPLMKKGVAQGVNIKPELLV</sequence>
<evidence type="ECO:0000313" key="3">
    <source>
        <dbReference type="EMBL" id="KAL3879562.1"/>
    </source>
</evidence>
<dbReference type="Proteomes" id="UP001634394">
    <property type="component" value="Unassembled WGS sequence"/>
</dbReference>
<gene>
    <name evidence="3" type="ORF">ACJMK2_031856</name>
</gene>
<reference evidence="3 4" key="1">
    <citation type="submission" date="2024-11" db="EMBL/GenBank/DDBJ databases">
        <title>Chromosome-level genome assembly of the freshwater bivalve Anodonta woodiana.</title>
        <authorList>
            <person name="Chen X."/>
        </authorList>
    </citation>
    <scope>NUCLEOTIDE SEQUENCE [LARGE SCALE GENOMIC DNA]</scope>
    <source>
        <strain evidence="3">MN2024</strain>
        <tissue evidence="3">Gills</tissue>
    </source>
</reference>
<protein>
    <recommendedName>
        <fullName evidence="2">Mitochondria-eating protein C-terminal domain-containing protein</fullName>
    </recommendedName>
</protein>
<proteinExistence type="predicted"/>
<evidence type="ECO:0000256" key="1">
    <source>
        <dbReference type="SAM" id="MobiDB-lite"/>
    </source>
</evidence>
<dbReference type="AlphaFoldDB" id="A0ABD3X3H0"/>
<accession>A0ABD3X3H0</accession>
<dbReference type="Pfam" id="PF16026">
    <property type="entry name" value="MIEAP"/>
    <property type="match status" value="1"/>
</dbReference>
<comment type="caution">
    <text evidence="3">The sequence shown here is derived from an EMBL/GenBank/DDBJ whole genome shotgun (WGS) entry which is preliminary data.</text>
</comment>
<dbReference type="InterPro" id="IPR031981">
    <property type="entry name" value="MIEAP_C"/>
</dbReference>
<dbReference type="EMBL" id="JBJQND010000004">
    <property type="protein sequence ID" value="KAL3879562.1"/>
    <property type="molecule type" value="Genomic_DNA"/>
</dbReference>
<evidence type="ECO:0000259" key="2">
    <source>
        <dbReference type="Pfam" id="PF16026"/>
    </source>
</evidence>